<dbReference type="Gene3D" id="3.20.19.10">
    <property type="entry name" value="Aconitase, domain 4"/>
    <property type="match status" value="1"/>
</dbReference>
<evidence type="ECO:0000256" key="1">
    <source>
        <dbReference type="ARBA" id="ARBA00009869"/>
    </source>
</evidence>
<dbReference type="PANTHER" id="PTHR43345:SF2">
    <property type="entry name" value="3-ISOPROPYLMALATE DEHYDRATASE SMALL SUBUNIT 1"/>
    <property type="match status" value="1"/>
</dbReference>
<sequence length="180" mass="19255">MPEPTPSPASRSVARHRVWKLGADIDTDVLAPGHAMKHGIDTIARYCLESIRPEFANQARAGDVIVAGPNFGIGSSREQAAAVLVRLGVAAVIAPSFSGLYFRNAFNVGLLLLTCPEAALLEEAEEITLATSNANRPIVTSSAGKQLACEPISEFLMDMVRNGGLMNQLRRQFGRDTHAS</sequence>
<dbReference type="InterPro" id="IPR050075">
    <property type="entry name" value="LeuD"/>
</dbReference>
<dbReference type="RefSeq" id="WP_371439200.1">
    <property type="nucleotide sequence ID" value="NZ_JBHSRS010000080.1"/>
</dbReference>
<name>A0ABW1U1K8_9BURK</name>
<accession>A0ABW1U1K8</accession>
<comment type="similarity">
    <text evidence="1">Belongs to the LeuD family. LeuD type 2 subfamily.</text>
</comment>
<dbReference type="PANTHER" id="PTHR43345">
    <property type="entry name" value="3-ISOPROPYLMALATE DEHYDRATASE SMALL SUBUNIT 2-RELATED-RELATED"/>
    <property type="match status" value="1"/>
</dbReference>
<reference evidence="5" key="1">
    <citation type="journal article" date="2019" name="Int. J. Syst. Evol. Microbiol.">
        <title>The Global Catalogue of Microorganisms (GCM) 10K type strain sequencing project: providing services to taxonomists for standard genome sequencing and annotation.</title>
        <authorList>
            <consortium name="The Broad Institute Genomics Platform"/>
            <consortium name="The Broad Institute Genome Sequencing Center for Infectious Disease"/>
            <person name="Wu L."/>
            <person name="Ma J."/>
        </authorList>
    </citation>
    <scope>NUCLEOTIDE SEQUENCE [LARGE SCALE GENOMIC DNA]</scope>
    <source>
        <strain evidence="5">CCUG 39402</strain>
    </source>
</reference>
<dbReference type="InterPro" id="IPR011827">
    <property type="entry name" value="LeuD_type2/HacB/DmdB"/>
</dbReference>
<dbReference type="Proteomes" id="UP001596270">
    <property type="component" value="Unassembled WGS sequence"/>
</dbReference>
<evidence type="ECO:0000313" key="5">
    <source>
        <dbReference type="Proteomes" id="UP001596270"/>
    </source>
</evidence>
<dbReference type="SUPFAM" id="SSF52016">
    <property type="entry name" value="LeuD/IlvD-like"/>
    <property type="match status" value="1"/>
</dbReference>
<evidence type="ECO:0000259" key="3">
    <source>
        <dbReference type="Pfam" id="PF00694"/>
    </source>
</evidence>
<dbReference type="InterPro" id="IPR000573">
    <property type="entry name" value="AconitaseA/IPMdHydase_ssu_swvl"/>
</dbReference>
<keyword evidence="2" id="KW-0456">Lyase</keyword>
<dbReference type="NCBIfam" id="TIGR02087">
    <property type="entry name" value="LEUD_arch"/>
    <property type="match status" value="1"/>
</dbReference>
<keyword evidence="5" id="KW-1185">Reference proteome</keyword>
<organism evidence="4 5">
    <name type="scientific">Polaromonas aquatica</name>
    <dbReference type="NCBI Taxonomy" id="332657"/>
    <lineage>
        <taxon>Bacteria</taxon>
        <taxon>Pseudomonadati</taxon>
        <taxon>Pseudomonadota</taxon>
        <taxon>Betaproteobacteria</taxon>
        <taxon>Burkholderiales</taxon>
        <taxon>Comamonadaceae</taxon>
        <taxon>Polaromonas</taxon>
    </lineage>
</organism>
<gene>
    <name evidence="4" type="ORF">ACFQND_16595</name>
</gene>
<dbReference type="Pfam" id="PF00694">
    <property type="entry name" value="Aconitase_C"/>
    <property type="match status" value="1"/>
</dbReference>
<proteinExistence type="inferred from homology"/>
<comment type="caution">
    <text evidence="4">The sequence shown here is derived from an EMBL/GenBank/DDBJ whole genome shotgun (WGS) entry which is preliminary data.</text>
</comment>
<dbReference type="EMBL" id="JBHSRS010000080">
    <property type="protein sequence ID" value="MFC6282842.1"/>
    <property type="molecule type" value="Genomic_DNA"/>
</dbReference>
<feature type="domain" description="Aconitase A/isopropylmalate dehydratase small subunit swivel" evidence="3">
    <location>
        <begin position="64"/>
        <end position="117"/>
    </location>
</feature>
<dbReference type="InterPro" id="IPR015928">
    <property type="entry name" value="Aconitase/3IPM_dehydase_swvl"/>
</dbReference>
<protein>
    <submittedName>
        <fullName evidence="4">3-isopropylmalate dehydratase</fullName>
    </submittedName>
</protein>
<evidence type="ECO:0000256" key="2">
    <source>
        <dbReference type="ARBA" id="ARBA00023239"/>
    </source>
</evidence>
<evidence type="ECO:0000313" key="4">
    <source>
        <dbReference type="EMBL" id="MFC6282842.1"/>
    </source>
</evidence>